<dbReference type="Pfam" id="PF08666">
    <property type="entry name" value="SAF"/>
    <property type="match status" value="1"/>
</dbReference>
<feature type="transmembrane region" description="Helical" evidence="2">
    <location>
        <begin position="37"/>
        <end position="57"/>
    </location>
</feature>
<feature type="compositionally biased region" description="Polar residues" evidence="1">
    <location>
        <begin position="1"/>
        <end position="21"/>
    </location>
</feature>
<proteinExistence type="predicted"/>
<dbReference type="AlphaFoldDB" id="A0A5Q3Q6K9"/>
<keyword evidence="2" id="KW-0472">Membrane</keyword>
<protein>
    <recommendedName>
        <fullName evidence="3">SAF domain-containing protein</fullName>
    </recommendedName>
</protein>
<evidence type="ECO:0000256" key="1">
    <source>
        <dbReference type="SAM" id="MobiDB-lite"/>
    </source>
</evidence>
<evidence type="ECO:0000259" key="3">
    <source>
        <dbReference type="SMART" id="SM00858"/>
    </source>
</evidence>
<keyword evidence="2" id="KW-1133">Transmembrane helix</keyword>
<feature type="region of interest" description="Disordered" evidence="1">
    <location>
        <begin position="1"/>
        <end position="30"/>
    </location>
</feature>
<dbReference type="SMART" id="SM00858">
    <property type="entry name" value="SAF"/>
    <property type="match status" value="1"/>
</dbReference>
<gene>
    <name evidence="4" type="ORF">GIY23_12840</name>
</gene>
<sequence length="229" mass="23484">MSMTDMRAPNTSSAQTNSAPQSVRRESPRVPRRGRTWLLVSAVVLVCAAVAGNAWLFTAAHADEPMLRLARDVGWGQRIGPSDVTTVDLPASAREFAIPESARATVYGQVAARPLQAGALLGDADVSAQTVPGPGEQVVGIRLEPGRIPARGLHPNDLVAVVPVTEQSSVDTGGAVSGGGEFRARVVQSSPPDADGAVTVDVLIESSVQTKASAAAAGGALVIVLGPQQ</sequence>
<organism evidence="4 5">
    <name type="scientific">Allosaccharopolyspora coralli</name>
    <dbReference type="NCBI Taxonomy" id="2665642"/>
    <lineage>
        <taxon>Bacteria</taxon>
        <taxon>Bacillati</taxon>
        <taxon>Actinomycetota</taxon>
        <taxon>Actinomycetes</taxon>
        <taxon>Pseudonocardiales</taxon>
        <taxon>Pseudonocardiaceae</taxon>
        <taxon>Allosaccharopolyspora</taxon>
    </lineage>
</organism>
<keyword evidence="5" id="KW-1185">Reference proteome</keyword>
<accession>A0A5Q3Q6K9</accession>
<dbReference type="RefSeq" id="WP_154076875.1">
    <property type="nucleotide sequence ID" value="NZ_CP045929.1"/>
</dbReference>
<evidence type="ECO:0000313" key="4">
    <source>
        <dbReference type="EMBL" id="QGK70291.1"/>
    </source>
</evidence>
<dbReference type="KEGG" id="sace:GIY23_12840"/>
<dbReference type="EMBL" id="CP045929">
    <property type="protein sequence ID" value="QGK70291.1"/>
    <property type="molecule type" value="Genomic_DNA"/>
</dbReference>
<name>A0A5Q3Q6K9_9PSEU</name>
<feature type="domain" description="SAF" evidence="3">
    <location>
        <begin position="64"/>
        <end position="127"/>
    </location>
</feature>
<evidence type="ECO:0000256" key="2">
    <source>
        <dbReference type="SAM" id="Phobius"/>
    </source>
</evidence>
<dbReference type="CDD" id="cd11614">
    <property type="entry name" value="SAF_CpaB_FlgA_like"/>
    <property type="match status" value="1"/>
</dbReference>
<dbReference type="Proteomes" id="UP000371041">
    <property type="component" value="Chromosome"/>
</dbReference>
<keyword evidence="2" id="KW-0812">Transmembrane</keyword>
<reference evidence="5" key="1">
    <citation type="submission" date="2019-11" db="EMBL/GenBank/DDBJ databases">
        <title>The complete genome sequence of Saccharopolyspora sp. E2A.</title>
        <authorList>
            <person name="Zhang G."/>
        </authorList>
    </citation>
    <scope>NUCLEOTIDE SEQUENCE [LARGE SCALE GENOMIC DNA]</scope>
    <source>
        <strain evidence="5">E2A</strain>
    </source>
</reference>
<evidence type="ECO:0000313" key="5">
    <source>
        <dbReference type="Proteomes" id="UP000371041"/>
    </source>
</evidence>
<dbReference type="InterPro" id="IPR013974">
    <property type="entry name" value="SAF"/>
</dbReference>